<evidence type="ECO:0000259" key="6">
    <source>
        <dbReference type="Pfam" id="PF12819"/>
    </source>
</evidence>
<proteinExistence type="predicted"/>
<evidence type="ECO:0000256" key="1">
    <source>
        <dbReference type="ARBA" id="ARBA00004167"/>
    </source>
</evidence>
<gene>
    <name evidence="7" type="ORF">OIU74_021045</name>
</gene>
<keyword evidence="8" id="KW-1185">Reference proteome</keyword>
<dbReference type="PANTHER" id="PTHR45631:SF44">
    <property type="entry name" value="CARBOHYDRATE-BINDING PROTEIN OF THE ER PROTEIN"/>
    <property type="match status" value="1"/>
</dbReference>
<dbReference type="AlphaFoldDB" id="A0A9Q0SN46"/>
<evidence type="ECO:0000313" key="7">
    <source>
        <dbReference type="EMBL" id="KAJ6682910.1"/>
    </source>
</evidence>
<name>A0A9Q0SN46_9ROSI</name>
<evidence type="ECO:0000256" key="2">
    <source>
        <dbReference type="ARBA" id="ARBA00022692"/>
    </source>
</evidence>
<dbReference type="Pfam" id="PF12819">
    <property type="entry name" value="Malectin_like"/>
    <property type="match status" value="1"/>
</dbReference>
<evidence type="ECO:0000256" key="3">
    <source>
        <dbReference type="ARBA" id="ARBA00022729"/>
    </source>
</evidence>
<dbReference type="Proteomes" id="UP001151752">
    <property type="component" value="Chromosome 5"/>
</dbReference>
<keyword evidence="4" id="KW-1133">Transmembrane helix</keyword>
<reference evidence="7" key="2">
    <citation type="journal article" date="2023" name="Int. J. Mol. Sci.">
        <title>De Novo Assembly and Annotation of 11 Diverse Shrub Willow (Salix) Genomes Reveals Novel Gene Organization in Sex-Linked Regions.</title>
        <authorList>
            <person name="Hyden B."/>
            <person name="Feng K."/>
            <person name="Yates T.B."/>
            <person name="Jawdy S."/>
            <person name="Cereghino C."/>
            <person name="Smart L.B."/>
            <person name="Muchero W."/>
        </authorList>
    </citation>
    <scope>NUCLEOTIDE SEQUENCE</scope>
    <source>
        <tissue evidence="7">Shoot tip</tissue>
    </source>
</reference>
<evidence type="ECO:0000256" key="4">
    <source>
        <dbReference type="ARBA" id="ARBA00022989"/>
    </source>
</evidence>
<dbReference type="PANTHER" id="PTHR45631">
    <property type="entry name" value="OS07G0107800 PROTEIN-RELATED"/>
    <property type="match status" value="1"/>
</dbReference>
<keyword evidence="2" id="KW-0812">Transmembrane</keyword>
<evidence type="ECO:0000256" key="5">
    <source>
        <dbReference type="ARBA" id="ARBA00023136"/>
    </source>
</evidence>
<comment type="caution">
    <text evidence="7">The sequence shown here is derived from an EMBL/GenBank/DDBJ whole genome shotgun (WGS) entry which is preliminary data.</text>
</comment>
<protein>
    <recommendedName>
        <fullName evidence="6">Malectin-like domain-containing protein</fullName>
    </recommendedName>
</protein>
<keyword evidence="5" id="KW-0472">Membrane</keyword>
<keyword evidence="3" id="KW-0732">Signal</keyword>
<evidence type="ECO:0000313" key="8">
    <source>
        <dbReference type="Proteomes" id="UP001151752"/>
    </source>
</evidence>
<dbReference type="InterPro" id="IPR024788">
    <property type="entry name" value="Malectin-like_Carb-bd_dom"/>
</dbReference>
<dbReference type="EMBL" id="JAPFFM010000020">
    <property type="protein sequence ID" value="KAJ6682910.1"/>
    <property type="molecule type" value="Genomic_DNA"/>
</dbReference>
<comment type="subcellular location">
    <subcellularLocation>
        <location evidence="1">Membrane</location>
        <topology evidence="1">Single-pass membrane protein</topology>
    </subcellularLocation>
</comment>
<reference evidence="7" key="1">
    <citation type="submission" date="2022-11" db="EMBL/GenBank/DDBJ databases">
        <authorList>
            <person name="Hyden B.L."/>
            <person name="Feng K."/>
            <person name="Yates T."/>
            <person name="Jawdy S."/>
            <person name="Smart L.B."/>
            <person name="Muchero W."/>
        </authorList>
    </citation>
    <scope>NUCLEOTIDE SEQUENCE</scope>
    <source>
        <tissue evidence="7">Shoot tip</tissue>
    </source>
</reference>
<accession>A0A9Q0SN46</accession>
<organism evidence="7 8">
    <name type="scientific">Salix koriyanagi</name>
    <dbReference type="NCBI Taxonomy" id="2511006"/>
    <lineage>
        <taxon>Eukaryota</taxon>
        <taxon>Viridiplantae</taxon>
        <taxon>Streptophyta</taxon>
        <taxon>Embryophyta</taxon>
        <taxon>Tracheophyta</taxon>
        <taxon>Spermatophyta</taxon>
        <taxon>Magnoliopsida</taxon>
        <taxon>eudicotyledons</taxon>
        <taxon>Gunneridae</taxon>
        <taxon>Pentapetalae</taxon>
        <taxon>rosids</taxon>
        <taxon>fabids</taxon>
        <taxon>Malpighiales</taxon>
        <taxon>Salicaceae</taxon>
        <taxon>Saliceae</taxon>
        <taxon>Salix</taxon>
    </lineage>
</organism>
<dbReference type="GO" id="GO:0016020">
    <property type="term" value="C:membrane"/>
    <property type="evidence" value="ECO:0007669"/>
    <property type="project" value="UniProtKB-SubCell"/>
</dbReference>
<feature type="domain" description="Malectin-like" evidence="6">
    <location>
        <begin position="8"/>
        <end position="324"/>
    </location>
</feature>
<sequence>MHVFPVSIDCGASETYRDENSLVWIGDDGFFKNSESAVVRSTTTVSHVMSTLRVFTSLKKSCYTIRADKGSLVLVRASFFYGNYDKKSSPPSFDMLLDGNYWSTVKTTLDEPGIYEVMYVVKSDTTSICLAQTQPHQLPFISALEFRKLDSTMYAIVDPNYALYLRARRAFGANSTVRFPDDVYNRFWRPARIGSGLVSVASDAKLIDVATAPDNPPRKVLQNAITTSSSSGSITLNPGFRDHDDSVYMNLYFSEVTALNTTQKRSFNLYIDNIKESGPIIPPYGEAKEIIVNFTASANTSISLVSTNDSTLPPLINALELFRVSDRLNDGTDSKDVEGLGELQNSFSVLQEIWSGDPCLPSEYTWDRISCSNDVIPRVTALDLSSLDLSGPLPDFSSMDALVTM</sequence>